<dbReference type="SMART" id="SM00398">
    <property type="entry name" value="HMG"/>
    <property type="match status" value="1"/>
</dbReference>
<dbReference type="OrthoDB" id="2528040at2759"/>
<dbReference type="GO" id="GO:0005634">
    <property type="term" value="C:nucleus"/>
    <property type="evidence" value="ECO:0007669"/>
    <property type="project" value="UniProtKB-UniRule"/>
</dbReference>
<evidence type="ECO:0000313" key="7">
    <source>
        <dbReference type="Proteomes" id="UP000311382"/>
    </source>
</evidence>
<dbReference type="EMBL" id="SOZI01000207">
    <property type="protein sequence ID" value="TNY17402.1"/>
    <property type="molecule type" value="Genomic_DNA"/>
</dbReference>
<proteinExistence type="predicted"/>
<dbReference type="PANTHER" id="PTHR10270:SF161">
    <property type="entry name" value="SEX-DETERMINING REGION Y PROTEIN"/>
    <property type="match status" value="1"/>
</dbReference>
<feature type="domain" description="HMG box" evidence="5">
    <location>
        <begin position="82"/>
        <end position="152"/>
    </location>
</feature>
<dbReference type="Pfam" id="PF00505">
    <property type="entry name" value="HMG_box"/>
    <property type="match status" value="1"/>
</dbReference>
<dbReference type="GO" id="GO:0001228">
    <property type="term" value="F:DNA-binding transcription activator activity, RNA polymerase II-specific"/>
    <property type="evidence" value="ECO:0007669"/>
    <property type="project" value="TreeGrafter"/>
</dbReference>
<name>A0A5C5FMB0_9BASI</name>
<dbReference type="CDD" id="cd01389">
    <property type="entry name" value="HMG-box_ROX1-like"/>
    <property type="match status" value="1"/>
</dbReference>
<feature type="compositionally biased region" description="Low complexity" evidence="4">
    <location>
        <begin position="444"/>
        <end position="460"/>
    </location>
</feature>
<feature type="region of interest" description="Disordered" evidence="4">
    <location>
        <begin position="1"/>
        <end position="87"/>
    </location>
</feature>
<dbReference type="InterPro" id="IPR050140">
    <property type="entry name" value="SRY-related_HMG-box_TF-like"/>
</dbReference>
<feature type="region of interest" description="Disordered" evidence="4">
    <location>
        <begin position="483"/>
        <end position="578"/>
    </location>
</feature>
<evidence type="ECO:0000256" key="3">
    <source>
        <dbReference type="PROSITE-ProRule" id="PRU00267"/>
    </source>
</evidence>
<keyword evidence="2" id="KW-0804">Transcription</keyword>
<feature type="region of interest" description="Disordered" evidence="4">
    <location>
        <begin position="421"/>
        <end position="460"/>
    </location>
</feature>
<organism evidence="6 7">
    <name type="scientific">Rhodotorula diobovata</name>
    <dbReference type="NCBI Taxonomy" id="5288"/>
    <lineage>
        <taxon>Eukaryota</taxon>
        <taxon>Fungi</taxon>
        <taxon>Dikarya</taxon>
        <taxon>Basidiomycota</taxon>
        <taxon>Pucciniomycotina</taxon>
        <taxon>Microbotryomycetes</taxon>
        <taxon>Sporidiobolales</taxon>
        <taxon>Sporidiobolaceae</taxon>
        <taxon>Rhodotorula</taxon>
    </lineage>
</organism>
<dbReference type="InterPro" id="IPR009071">
    <property type="entry name" value="HMG_box_dom"/>
</dbReference>
<dbReference type="GO" id="GO:0030154">
    <property type="term" value="P:cell differentiation"/>
    <property type="evidence" value="ECO:0007669"/>
    <property type="project" value="TreeGrafter"/>
</dbReference>
<feature type="compositionally biased region" description="Basic residues" evidence="4">
    <location>
        <begin position="421"/>
        <end position="442"/>
    </location>
</feature>
<feature type="compositionally biased region" description="Basic residues" evidence="4">
    <location>
        <begin position="161"/>
        <end position="170"/>
    </location>
</feature>
<keyword evidence="7" id="KW-1185">Reference proteome</keyword>
<feature type="region of interest" description="Disordered" evidence="4">
    <location>
        <begin position="136"/>
        <end position="266"/>
    </location>
</feature>
<comment type="caution">
    <text evidence="6">The sequence shown here is derived from an EMBL/GenBank/DDBJ whole genome shotgun (WGS) entry which is preliminary data.</text>
</comment>
<feature type="compositionally biased region" description="Basic and acidic residues" evidence="4">
    <location>
        <begin position="136"/>
        <end position="149"/>
    </location>
</feature>
<evidence type="ECO:0000256" key="2">
    <source>
        <dbReference type="ARBA" id="ARBA00023163"/>
    </source>
</evidence>
<reference evidence="6 7" key="1">
    <citation type="submission" date="2019-03" db="EMBL/GenBank/DDBJ databases">
        <title>Rhodosporidium diobovatum UCD-FST 08-225 genome sequencing, assembly, and annotation.</title>
        <authorList>
            <person name="Fakankun I.U."/>
            <person name="Fristensky B."/>
            <person name="Levin D.B."/>
        </authorList>
    </citation>
    <scope>NUCLEOTIDE SEQUENCE [LARGE SCALE GENOMIC DNA]</scope>
    <source>
        <strain evidence="6 7">UCD-FST 08-225</strain>
    </source>
</reference>
<dbReference type="PANTHER" id="PTHR10270">
    <property type="entry name" value="SOX TRANSCRIPTION FACTOR"/>
    <property type="match status" value="1"/>
</dbReference>
<evidence type="ECO:0000259" key="5">
    <source>
        <dbReference type="PROSITE" id="PS50118"/>
    </source>
</evidence>
<dbReference type="Proteomes" id="UP000311382">
    <property type="component" value="Unassembled WGS sequence"/>
</dbReference>
<keyword evidence="3" id="KW-0539">Nucleus</keyword>
<gene>
    <name evidence="6" type="ORF">DMC30DRAFT_120993</name>
</gene>
<dbReference type="PROSITE" id="PS50118">
    <property type="entry name" value="HMG_BOX_2"/>
    <property type="match status" value="1"/>
</dbReference>
<dbReference type="AlphaFoldDB" id="A0A5C5FMB0"/>
<dbReference type="SUPFAM" id="SSF47095">
    <property type="entry name" value="HMG-box"/>
    <property type="match status" value="1"/>
</dbReference>
<evidence type="ECO:0000256" key="4">
    <source>
        <dbReference type="SAM" id="MobiDB-lite"/>
    </source>
</evidence>
<feature type="compositionally biased region" description="Low complexity" evidence="4">
    <location>
        <begin position="212"/>
        <end position="232"/>
    </location>
</feature>
<feature type="DNA-binding region" description="HMG box" evidence="3">
    <location>
        <begin position="82"/>
        <end position="152"/>
    </location>
</feature>
<dbReference type="InterPro" id="IPR036910">
    <property type="entry name" value="HMG_box_dom_sf"/>
</dbReference>
<evidence type="ECO:0000313" key="6">
    <source>
        <dbReference type="EMBL" id="TNY17402.1"/>
    </source>
</evidence>
<evidence type="ECO:0000256" key="1">
    <source>
        <dbReference type="ARBA" id="ARBA00023125"/>
    </source>
</evidence>
<dbReference type="GO" id="GO:0000978">
    <property type="term" value="F:RNA polymerase II cis-regulatory region sequence-specific DNA binding"/>
    <property type="evidence" value="ECO:0007669"/>
    <property type="project" value="TreeGrafter"/>
</dbReference>
<dbReference type="STRING" id="5288.A0A5C5FMB0"/>
<dbReference type="Gene3D" id="1.10.30.10">
    <property type="entry name" value="High mobility group box domain"/>
    <property type="match status" value="1"/>
</dbReference>
<accession>A0A5C5FMB0</accession>
<sequence>MYDEGGWNQPLDPSPPPLVGTAGNAYAGPSSAAFVPQDAPAPAPPPPAARPPAPPSSHHLPVAVPAHASTPPSPTRTRSDRPPRPMNAWLLFRTAQLRQMQEDNPGLRKSQGELSKLIAEMWKTVSPEVKQGYEDLARQRKVEHQRIYPDYRYSPAGNPPKKPKASKLKRTASSGTPRATRPHLRLSPSQHAYRPAGYDGEHDTGGADGPGTSASASASASASTSTSTSSSANDSPRYGALPTPTTSSWTAHGGMYAPSDDLSPPPGSAHPLGYDHELVQRFVGAASPRLAPPLSRPADLAPFLLPIVLHGNQRRRILRPLAPARPVALHVAPLIRDARPRAVPLVRRVVERAGLRAAPRVARRCRRCPRAAASPRACVPARARAVLDGRGRLVFCGVRAFAAAAVLTQCGAPPAAARARARARARAASRRRRRRRRRRGGRSRGALAGRPRVAAPAAAERVAHGGVWRGGGPCIGVRRGGGVAPAAAGAPPGAVLERATAPPPAGGRRRAPDGDGGLHGPQLRGRVAPPPPPPAAAAAGRRAELRVRDGGGGGARRRVRRARAAGPFAWWPAPGPHA</sequence>
<keyword evidence="1 3" id="KW-0238">DNA-binding</keyword>
<feature type="compositionally biased region" description="Pro residues" evidence="4">
    <location>
        <begin position="39"/>
        <end position="55"/>
    </location>
</feature>
<feature type="compositionally biased region" description="Low complexity" evidence="4">
    <location>
        <begin position="484"/>
        <end position="500"/>
    </location>
</feature>
<protein>
    <recommendedName>
        <fullName evidence="5">HMG box domain-containing protein</fullName>
    </recommendedName>
</protein>